<dbReference type="InterPro" id="IPR005320">
    <property type="entry name" value="Peptidase_S51"/>
</dbReference>
<evidence type="ECO:0000313" key="6">
    <source>
        <dbReference type="Proteomes" id="UP000178873"/>
    </source>
</evidence>
<dbReference type="GO" id="GO:0006508">
    <property type="term" value="P:proteolysis"/>
    <property type="evidence" value="ECO:0007669"/>
    <property type="project" value="UniProtKB-KW"/>
</dbReference>
<reference evidence="5 6" key="1">
    <citation type="journal article" date="2016" name="Nat. Commun.">
        <title>Thousands of microbial genomes shed light on interconnected biogeochemical processes in an aquifer system.</title>
        <authorList>
            <person name="Anantharaman K."/>
            <person name="Brown C.T."/>
            <person name="Hug L.A."/>
            <person name="Sharon I."/>
            <person name="Castelle C.J."/>
            <person name="Probst A.J."/>
            <person name="Thomas B.C."/>
            <person name="Singh A."/>
            <person name="Wilkins M.J."/>
            <person name="Karaoz U."/>
            <person name="Brodie E.L."/>
            <person name="Williams K.H."/>
            <person name="Hubbard S.S."/>
            <person name="Banfield J.F."/>
        </authorList>
    </citation>
    <scope>NUCLEOTIDE SEQUENCE [LARGE SCALE GENOMIC DNA]</scope>
</reference>
<dbReference type="InterPro" id="IPR029062">
    <property type="entry name" value="Class_I_gatase-like"/>
</dbReference>
<sequence>MNKLLLLSTARFLINHSSVFGKPLNEYKMLHIITASKGVTNLAYLERNQKFFDEQGCARTEYDLDGKNEDNIQEQLKKHDLVYLEGGNTFYLMKSIRESGFEKVLKEFLPKGLVYMGGSAGSYVACPSIEMSLWRHQDKYEHYGVTDMTGMGLVPFMLSVHYKPEYADILRLNIPKVKYPVRILTDEQAISVIDDTYKLIGDEKEITL</sequence>
<accession>A0A1G2M448</accession>
<evidence type="ECO:0000313" key="5">
    <source>
        <dbReference type="EMBL" id="OHA18647.1"/>
    </source>
</evidence>
<keyword evidence="2" id="KW-0645">Protease</keyword>
<comment type="caution">
    <text evidence="5">The sequence shown here is derived from an EMBL/GenBank/DDBJ whole genome shotgun (WGS) entry which is preliminary data.</text>
</comment>
<dbReference type="GO" id="GO:0008236">
    <property type="term" value="F:serine-type peptidase activity"/>
    <property type="evidence" value="ECO:0007669"/>
    <property type="project" value="UniProtKB-KW"/>
</dbReference>
<name>A0A1G2M448_9BACT</name>
<dbReference type="Proteomes" id="UP000178873">
    <property type="component" value="Unassembled WGS sequence"/>
</dbReference>
<comment type="similarity">
    <text evidence="1">Belongs to the peptidase S51 family.</text>
</comment>
<dbReference type="AlphaFoldDB" id="A0A1G2M448"/>
<evidence type="ECO:0000256" key="1">
    <source>
        <dbReference type="ARBA" id="ARBA00006534"/>
    </source>
</evidence>
<evidence type="ECO:0000256" key="4">
    <source>
        <dbReference type="ARBA" id="ARBA00022825"/>
    </source>
</evidence>
<dbReference type="PANTHER" id="PTHR20842">
    <property type="entry name" value="PROTEASE S51 ALPHA-ASPARTYL DIPEPTIDASE"/>
    <property type="match status" value="1"/>
</dbReference>
<keyword evidence="3" id="KW-0378">Hydrolase</keyword>
<evidence type="ECO:0000256" key="3">
    <source>
        <dbReference type="ARBA" id="ARBA00022801"/>
    </source>
</evidence>
<protein>
    <recommendedName>
        <fullName evidence="7">Peptidase</fullName>
    </recommendedName>
</protein>
<dbReference type="SUPFAM" id="SSF52317">
    <property type="entry name" value="Class I glutamine amidotransferase-like"/>
    <property type="match status" value="1"/>
</dbReference>
<dbReference type="PANTHER" id="PTHR20842:SF0">
    <property type="entry name" value="ALPHA-ASPARTYL DIPEPTIDASE"/>
    <property type="match status" value="1"/>
</dbReference>
<organism evidence="5 6">
    <name type="scientific">Candidatus Taylorbacteria bacterium RIFCSPHIGHO2_01_FULL_46_22b</name>
    <dbReference type="NCBI Taxonomy" id="1802301"/>
    <lineage>
        <taxon>Bacteria</taxon>
        <taxon>Candidatus Tayloriibacteriota</taxon>
    </lineage>
</organism>
<evidence type="ECO:0008006" key="7">
    <source>
        <dbReference type="Google" id="ProtNLM"/>
    </source>
</evidence>
<dbReference type="STRING" id="1802301.A2664_00260"/>
<keyword evidence="4" id="KW-0720">Serine protease</keyword>
<dbReference type="Pfam" id="PF03575">
    <property type="entry name" value="Peptidase_S51"/>
    <property type="match status" value="1"/>
</dbReference>
<evidence type="ECO:0000256" key="2">
    <source>
        <dbReference type="ARBA" id="ARBA00022670"/>
    </source>
</evidence>
<proteinExistence type="inferred from homology"/>
<dbReference type="EMBL" id="MHRF01000003">
    <property type="protein sequence ID" value="OHA18647.1"/>
    <property type="molecule type" value="Genomic_DNA"/>
</dbReference>
<gene>
    <name evidence="5" type="ORF">A2664_00260</name>
</gene>
<dbReference type="Gene3D" id="3.40.50.880">
    <property type="match status" value="1"/>
</dbReference>